<dbReference type="InterPro" id="IPR011990">
    <property type="entry name" value="TPR-like_helical_dom_sf"/>
</dbReference>
<dbReference type="SUPFAM" id="SSF52266">
    <property type="entry name" value="SGNH hydrolase"/>
    <property type="match status" value="1"/>
</dbReference>
<sequence>MAATAFEVPEPEGLLRVVFAGASTVQGFPHPRRLSAARVFQEMLSDATGRPVQVVNLGVTSLASFAVVRIVEHAVELDPNVIVVYTGHNEFYGIYGIGGSNRLHYELMDWRLPLALRRLVDSLRGTRVSSAALLETLSRKGEVDSDDPRRVQAARSLRANLEDLADLGEQHGIPIVLCTLAANDAGFAPAGSSSPPIDGEAMTAWMAHVSRAERLRTVPKAHREMIAHLDSAASLSDDHAWPTFLRGVALHNAGSNDEASHHFLRARELDTLPWRAPARHNREIREVAAARDAVDLADV</sequence>
<gene>
    <name evidence="1" type="ORF">METZ01_LOCUS377469</name>
</gene>
<dbReference type="EMBL" id="UINC01138581">
    <property type="protein sequence ID" value="SVD24615.1"/>
    <property type="molecule type" value="Genomic_DNA"/>
</dbReference>
<dbReference type="InterPro" id="IPR036514">
    <property type="entry name" value="SGNH_hydro_sf"/>
</dbReference>
<evidence type="ECO:0000313" key="1">
    <source>
        <dbReference type="EMBL" id="SVD24615.1"/>
    </source>
</evidence>
<feature type="non-terminal residue" evidence="1">
    <location>
        <position position="299"/>
    </location>
</feature>
<dbReference type="AlphaFoldDB" id="A0A382TS92"/>
<protein>
    <recommendedName>
        <fullName evidence="2">SGNH hydrolase-type esterase domain-containing protein</fullName>
    </recommendedName>
</protein>
<organism evidence="1">
    <name type="scientific">marine metagenome</name>
    <dbReference type="NCBI Taxonomy" id="408172"/>
    <lineage>
        <taxon>unclassified sequences</taxon>
        <taxon>metagenomes</taxon>
        <taxon>ecological metagenomes</taxon>
    </lineage>
</organism>
<dbReference type="Gene3D" id="3.40.50.1110">
    <property type="entry name" value="SGNH hydrolase"/>
    <property type="match status" value="1"/>
</dbReference>
<dbReference type="SUPFAM" id="SSF48452">
    <property type="entry name" value="TPR-like"/>
    <property type="match status" value="1"/>
</dbReference>
<accession>A0A382TS92</accession>
<reference evidence="1" key="1">
    <citation type="submission" date="2018-05" db="EMBL/GenBank/DDBJ databases">
        <authorList>
            <person name="Lanie J.A."/>
            <person name="Ng W.-L."/>
            <person name="Kazmierczak K.M."/>
            <person name="Andrzejewski T.M."/>
            <person name="Davidsen T.M."/>
            <person name="Wayne K.J."/>
            <person name="Tettelin H."/>
            <person name="Glass J.I."/>
            <person name="Rusch D."/>
            <person name="Podicherti R."/>
            <person name="Tsui H.-C.T."/>
            <person name="Winkler M.E."/>
        </authorList>
    </citation>
    <scope>NUCLEOTIDE SEQUENCE</scope>
</reference>
<evidence type="ECO:0008006" key="2">
    <source>
        <dbReference type="Google" id="ProtNLM"/>
    </source>
</evidence>
<name>A0A382TS92_9ZZZZ</name>
<proteinExistence type="predicted"/>